<evidence type="ECO:0000313" key="2">
    <source>
        <dbReference type="EMBL" id="DAF98353.1"/>
    </source>
</evidence>
<feature type="region of interest" description="Disordered" evidence="1">
    <location>
        <begin position="71"/>
        <end position="92"/>
    </location>
</feature>
<feature type="region of interest" description="Disordered" evidence="1">
    <location>
        <begin position="1"/>
        <end position="38"/>
    </location>
</feature>
<accession>A0A8S5UV44</accession>
<feature type="region of interest" description="Disordered" evidence="1">
    <location>
        <begin position="170"/>
        <end position="191"/>
    </location>
</feature>
<feature type="compositionally biased region" description="Polar residues" evidence="1">
    <location>
        <begin position="1"/>
        <end position="15"/>
    </location>
</feature>
<dbReference type="Pfam" id="PF14265">
    <property type="entry name" value="DUF4355"/>
    <property type="match status" value="1"/>
</dbReference>
<dbReference type="InterPro" id="IPR025580">
    <property type="entry name" value="Gp46"/>
</dbReference>
<dbReference type="EMBL" id="BK016146">
    <property type="protein sequence ID" value="DAF98353.1"/>
    <property type="molecule type" value="Genomic_DNA"/>
</dbReference>
<sequence length="213" mass="23890">MTEINNAEMNVNGNDSGEVVETNGNKGGAASETKEVSFDDFLKDPEHLAEFDRRVQKSIKTAVANEQKKWQNMTDDKVSEAEKMAQMNKEEKAEYRAAQLEKELAELKRQNSITAMRSEARKMLDEQGINLPDDLIQNIVAEDADTTKTNVEAFAKAYKEAVQAGVKEALKGNTPQASRSDAKGITKEQILTVKDRSERQKLMAEHPELFARR</sequence>
<reference evidence="2" key="1">
    <citation type="journal article" date="2021" name="Proc. Natl. Acad. Sci. U.S.A.">
        <title>A Catalog of Tens of Thousands of Viruses from Human Metagenomes Reveals Hidden Associations with Chronic Diseases.</title>
        <authorList>
            <person name="Tisza M.J."/>
            <person name="Buck C.B."/>
        </authorList>
    </citation>
    <scope>NUCLEOTIDE SEQUENCE</scope>
    <source>
        <strain evidence="2">CtnNB1</strain>
    </source>
</reference>
<name>A0A8S5UV44_9CAUD</name>
<proteinExistence type="predicted"/>
<organism evidence="2">
    <name type="scientific">Siphoviridae sp. ctnNB1</name>
    <dbReference type="NCBI Taxonomy" id="2825660"/>
    <lineage>
        <taxon>Viruses</taxon>
        <taxon>Duplodnaviria</taxon>
        <taxon>Heunggongvirae</taxon>
        <taxon>Uroviricota</taxon>
        <taxon>Caudoviricetes</taxon>
    </lineage>
</organism>
<protein>
    <submittedName>
        <fullName evidence="2">Capsid scaffolding protein</fullName>
    </submittedName>
</protein>
<evidence type="ECO:0000256" key="1">
    <source>
        <dbReference type="SAM" id="MobiDB-lite"/>
    </source>
</evidence>